<dbReference type="Proteomes" id="UP000297258">
    <property type="component" value="Unassembled WGS sequence"/>
</dbReference>
<dbReference type="EMBL" id="SPUM01000008">
    <property type="protein sequence ID" value="TFW35649.1"/>
    <property type="molecule type" value="Genomic_DNA"/>
</dbReference>
<organism evidence="1 2">
    <name type="scientific">Massilia horti</name>
    <dbReference type="NCBI Taxonomy" id="2562153"/>
    <lineage>
        <taxon>Bacteria</taxon>
        <taxon>Pseudomonadati</taxon>
        <taxon>Pseudomonadota</taxon>
        <taxon>Betaproteobacteria</taxon>
        <taxon>Burkholderiales</taxon>
        <taxon>Oxalobacteraceae</taxon>
        <taxon>Telluria group</taxon>
        <taxon>Massilia</taxon>
    </lineage>
</organism>
<gene>
    <name evidence="1" type="ORF">E4O92_01445</name>
</gene>
<dbReference type="AlphaFoldDB" id="A0A4Y9T5R2"/>
<dbReference type="InterPro" id="IPR011008">
    <property type="entry name" value="Dimeric_a/b-barrel"/>
</dbReference>
<proteinExistence type="predicted"/>
<reference evidence="1 2" key="1">
    <citation type="submission" date="2019-03" db="EMBL/GenBank/DDBJ databases">
        <title>Draft genome of Massilia hortus sp. nov., a novel bacterial species of the Oxalobacteraceae family.</title>
        <authorList>
            <person name="Peta V."/>
            <person name="Raths R."/>
            <person name="Bucking H."/>
        </authorList>
    </citation>
    <scope>NUCLEOTIDE SEQUENCE [LARGE SCALE GENOMIC DNA]</scope>
    <source>
        <strain evidence="1 2">ONC3</strain>
    </source>
</reference>
<comment type="caution">
    <text evidence="1">The sequence shown here is derived from an EMBL/GenBank/DDBJ whole genome shotgun (WGS) entry which is preliminary data.</text>
</comment>
<dbReference type="RefSeq" id="WP_135187968.1">
    <property type="nucleotide sequence ID" value="NZ_SPUM01000008.1"/>
</dbReference>
<dbReference type="OrthoDB" id="6537357at2"/>
<dbReference type="SUPFAM" id="SSF54909">
    <property type="entry name" value="Dimeric alpha+beta barrel"/>
    <property type="match status" value="1"/>
</dbReference>
<evidence type="ECO:0000313" key="1">
    <source>
        <dbReference type="EMBL" id="TFW35649.1"/>
    </source>
</evidence>
<name>A0A4Y9T5R2_9BURK</name>
<sequence length="202" mass="22140">MSDKQAVLMVLMEPPATHEDEFNDWYDTEHFPQRCALPGFASGSRWVCLDGWPRWLAHYDLESVDVLASDAYRAVSGPNSTPWSRRMLARAIGRCRIVAHASGMAAGPLATTAAARLLLAGYQTSSPAHAHELAVAAATTLRVHPHHLDTRVYLEQRDAGVTVWSVTLFRAVVHNPELAALAGCIHGVGATTFNLYGRYHRA</sequence>
<evidence type="ECO:0000313" key="2">
    <source>
        <dbReference type="Proteomes" id="UP000297258"/>
    </source>
</evidence>
<keyword evidence="2" id="KW-1185">Reference proteome</keyword>
<accession>A0A4Y9T5R2</accession>
<protein>
    <submittedName>
        <fullName evidence="1">Uncharacterized protein</fullName>
    </submittedName>
</protein>